<gene>
    <name evidence="1" type="ORF">CRDW_28400</name>
</gene>
<evidence type="ECO:0000313" key="2">
    <source>
        <dbReference type="Proteomes" id="UP001380186"/>
    </source>
</evidence>
<keyword evidence="2" id="KW-1185">Reference proteome</keyword>
<dbReference type="Proteomes" id="UP001380186">
    <property type="component" value="Chromosome"/>
</dbReference>
<dbReference type="EMBL" id="AP029022">
    <property type="protein sequence ID" value="BEV05466.1"/>
    <property type="molecule type" value="Genomic_DNA"/>
</dbReference>
<name>A0ABN7CG84_9FLAO</name>
<proteinExistence type="predicted"/>
<organism evidence="1 2">
    <name type="scientific">Chryseobacterium gambrini</name>
    <dbReference type="NCBI Taxonomy" id="373672"/>
    <lineage>
        <taxon>Bacteria</taxon>
        <taxon>Pseudomonadati</taxon>
        <taxon>Bacteroidota</taxon>
        <taxon>Flavobacteriia</taxon>
        <taxon>Flavobacteriales</taxon>
        <taxon>Weeksellaceae</taxon>
        <taxon>Chryseobacterium group</taxon>
        <taxon>Chryseobacterium</taxon>
    </lineage>
</organism>
<dbReference type="RefSeq" id="WP_338613058.1">
    <property type="nucleotide sequence ID" value="NZ_AP029022.1"/>
</dbReference>
<reference evidence="1 2" key="1">
    <citation type="journal article" date="2020" name="Microbes Environ.">
        <title>Synthetic bacterial community of duckweed: a simple and stable system to study plant-microbe interactions.</title>
        <authorList>
            <person name="Ishizawa H."/>
            <person name="Tada M."/>
            <person name="Kuroda M."/>
            <person name="Inoue D."/>
            <person name="Futamata H."/>
            <person name="Ike M."/>
        </authorList>
    </citation>
    <scope>NUCLEOTIDE SEQUENCE [LARGE SCALE GENOMIC DNA]</scope>
    <source>
        <strain evidence="1 2">DW100</strain>
    </source>
</reference>
<sequence length="198" mass="23770">MEESKIFDFIDQVYEIISDYNFDYRNSKPKLINLRNEILNNNFDKNAYFYQLIATIEYFIHLSHSENSPYQSLLPKKDQIYDCFKMSLRLDNDNPPLQFLFALYLYNTGKFLDAKKQLLEINYNYYKDLNLDDRISKIKELILCCNIFLDKAFENDIINFIKEIVLTEYIFPTDLILTLSNNPSYYTDNVKMELSRLQ</sequence>
<evidence type="ECO:0008006" key="3">
    <source>
        <dbReference type="Google" id="ProtNLM"/>
    </source>
</evidence>
<protein>
    <recommendedName>
        <fullName evidence="3">Tetracyclin repressor-like C-terminal domain-containing protein</fullName>
    </recommendedName>
</protein>
<accession>A0ABN7CG84</accession>
<evidence type="ECO:0000313" key="1">
    <source>
        <dbReference type="EMBL" id="BEV05466.1"/>
    </source>
</evidence>